<name>A0AAN8X4L8_HALRR</name>
<proteinExistence type="predicted"/>
<keyword evidence="3" id="KW-1185">Reference proteome</keyword>
<keyword evidence="1" id="KW-0732">Signal</keyword>
<feature type="signal peptide" evidence="1">
    <location>
        <begin position="1"/>
        <end position="20"/>
    </location>
</feature>
<accession>A0AAN8X4L8</accession>
<dbReference type="Proteomes" id="UP001381693">
    <property type="component" value="Unassembled WGS sequence"/>
</dbReference>
<evidence type="ECO:0000313" key="3">
    <source>
        <dbReference type="Proteomes" id="UP001381693"/>
    </source>
</evidence>
<evidence type="ECO:0000313" key="2">
    <source>
        <dbReference type="EMBL" id="KAK7072020.1"/>
    </source>
</evidence>
<sequence length="92" mass="10401">MSQTQLIALVILIIPSDHEGQKTEKFTYLKINAGDKKSVKLVLGEHIRTGAVAGYLVPGRASTWVIPEQFHFPPPSYLIRVPLFEQWTWLAN</sequence>
<gene>
    <name evidence="2" type="ORF">SK128_024976</name>
</gene>
<feature type="chain" id="PRO_5042988186" evidence="1">
    <location>
        <begin position="21"/>
        <end position="92"/>
    </location>
</feature>
<evidence type="ECO:0000256" key="1">
    <source>
        <dbReference type="SAM" id="SignalP"/>
    </source>
</evidence>
<reference evidence="2 3" key="1">
    <citation type="submission" date="2023-11" db="EMBL/GenBank/DDBJ databases">
        <title>Halocaridina rubra genome assembly.</title>
        <authorList>
            <person name="Smith C."/>
        </authorList>
    </citation>
    <scope>NUCLEOTIDE SEQUENCE [LARGE SCALE GENOMIC DNA]</scope>
    <source>
        <strain evidence="2">EP-1</strain>
        <tissue evidence="2">Whole</tissue>
    </source>
</reference>
<organism evidence="2 3">
    <name type="scientific">Halocaridina rubra</name>
    <name type="common">Hawaiian red shrimp</name>
    <dbReference type="NCBI Taxonomy" id="373956"/>
    <lineage>
        <taxon>Eukaryota</taxon>
        <taxon>Metazoa</taxon>
        <taxon>Ecdysozoa</taxon>
        <taxon>Arthropoda</taxon>
        <taxon>Crustacea</taxon>
        <taxon>Multicrustacea</taxon>
        <taxon>Malacostraca</taxon>
        <taxon>Eumalacostraca</taxon>
        <taxon>Eucarida</taxon>
        <taxon>Decapoda</taxon>
        <taxon>Pleocyemata</taxon>
        <taxon>Caridea</taxon>
        <taxon>Atyoidea</taxon>
        <taxon>Atyidae</taxon>
        <taxon>Halocaridina</taxon>
    </lineage>
</organism>
<comment type="caution">
    <text evidence="2">The sequence shown here is derived from an EMBL/GenBank/DDBJ whole genome shotgun (WGS) entry which is preliminary data.</text>
</comment>
<protein>
    <submittedName>
        <fullName evidence="2">Uncharacterized protein</fullName>
    </submittedName>
</protein>
<dbReference type="AlphaFoldDB" id="A0AAN8X4L8"/>
<dbReference type="EMBL" id="JAXCGZ010013742">
    <property type="protein sequence ID" value="KAK7072020.1"/>
    <property type="molecule type" value="Genomic_DNA"/>
</dbReference>